<keyword evidence="2" id="KW-1185">Reference proteome</keyword>
<dbReference type="Proteomes" id="UP000693970">
    <property type="component" value="Unassembled WGS sequence"/>
</dbReference>
<reference evidence="1" key="2">
    <citation type="submission" date="2021-04" db="EMBL/GenBank/DDBJ databases">
        <authorList>
            <person name="Podell S."/>
        </authorList>
    </citation>
    <scope>NUCLEOTIDE SEQUENCE</scope>
    <source>
        <strain evidence="1">Hildebrandi</strain>
    </source>
</reference>
<dbReference type="EMBL" id="JAGRRH010000013">
    <property type="protein sequence ID" value="KAG7360948.1"/>
    <property type="molecule type" value="Genomic_DNA"/>
</dbReference>
<organism evidence="1 2">
    <name type="scientific">Nitzschia inconspicua</name>
    <dbReference type="NCBI Taxonomy" id="303405"/>
    <lineage>
        <taxon>Eukaryota</taxon>
        <taxon>Sar</taxon>
        <taxon>Stramenopiles</taxon>
        <taxon>Ochrophyta</taxon>
        <taxon>Bacillariophyta</taxon>
        <taxon>Bacillariophyceae</taxon>
        <taxon>Bacillariophycidae</taxon>
        <taxon>Bacillariales</taxon>
        <taxon>Bacillariaceae</taxon>
        <taxon>Nitzschia</taxon>
    </lineage>
</organism>
<sequence length="188" mass="20996">MHCDQALALECNHLECSLALDAYNALYHTLATDLAEKPPEFPYFPFHQYISHATSIMASVPLLSVHQHLGHPSDHYLYHAHEHFDPIFEKCLTCIQANRTKESAGTHSTRTATQPFKGLSVDFLFARIHSKNVARKKDFTGLNGETCRILLNDHFNRAVFGDIQVSRGPPLALLLSSPILSVAPRALP</sequence>
<gene>
    <name evidence="1" type="ORF">IV203_036047</name>
</gene>
<dbReference type="OrthoDB" id="54717at2759"/>
<comment type="caution">
    <text evidence="1">The sequence shown here is derived from an EMBL/GenBank/DDBJ whole genome shotgun (WGS) entry which is preliminary data.</text>
</comment>
<reference evidence="1" key="1">
    <citation type="journal article" date="2021" name="Sci. Rep.">
        <title>Diploid genomic architecture of Nitzschia inconspicua, an elite biomass production diatom.</title>
        <authorList>
            <person name="Oliver A."/>
            <person name="Podell S."/>
            <person name="Pinowska A."/>
            <person name="Traller J.C."/>
            <person name="Smith S.R."/>
            <person name="McClure R."/>
            <person name="Beliaev A."/>
            <person name="Bohutskyi P."/>
            <person name="Hill E.A."/>
            <person name="Rabines A."/>
            <person name="Zheng H."/>
            <person name="Allen L.Z."/>
            <person name="Kuo A."/>
            <person name="Grigoriev I.V."/>
            <person name="Allen A.E."/>
            <person name="Hazlebeck D."/>
            <person name="Allen E.E."/>
        </authorList>
    </citation>
    <scope>NUCLEOTIDE SEQUENCE</scope>
    <source>
        <strain evidence="1">Hildebrandi</strain>
    </source>
</reference>
<name>A0A9K3LG41_9STRA</name>
<accession>A0A9K3LG41</accession>
<protein>
    <submittedName>
        <fullName evidence="1">Uncharacterized protein</fullName>
    </submittedName>
</protein>
<evidence type="ECO:0000313" key="2">
    <source>
        <dbReference type="Proteomes" id="UP000693970"/>
    </source>
</evidence>
<proteinExistence type="predicted"/>
<dbReference type="AlphaFoldDB" id="A0A9K3LG41"/>
<evidence type="ECO:0000313" key="1">
    <source>
        <dbReference type="EMBL" id="KAG7360948.1"/>
    </source>
</evidence>